<dbReference type="GO" id="GO:0010960">
    <property type="term" value="P:magnesium ion homeostasis"/>
    <property type="evidence" value="ECO:0007669"/>
    <property type="project" value="InterPro"/>
</dbReference>
<evidence type="ECO:0000256" key="2">
    <source>
        <dbReference type="ARBA" id="ARBA00022692"/>
    </source>
</evidence>
<keyword evidence="13" id="KW-1185">Reference proteome</keyword>
<evidence type="ECO:0000313" key="12">
    <source>
        <dbReference type="EMBL" id="CAE7763967.1"/>
    </source>
</evidence>
<dbReference type="PROSITE" id="PS51371">
    <property type="entry name" value="CBS"/>
    <property type="match status" value="2"/>
</dbReference>
<organism evidence="12 13">
    <name type="scientific">Symbiodinium pilosum</name>
    <name type="common">Dinoflagellate</name>
    <dbReference type="NCBI Taxonomy" id="2952"/>
    <lineage>
        <taxon>Eukaryota</taxon>
        <taxon>Sar</taxon>
        <taxon>Alveolata</taxon>
        <taxon>Dinophyceae</taxon>
        <taxon>Suessiales</taxon>
        <taxon>Symbiodiniaceae</taxon>
        <taxon>Symbiodinium</taxon>
    </lineage>
</organism>
<feature type="domain" description="CNNM transmembrane" evidence="11">
    <location>
        <begin position="1"/>
        <end position="182"/>
    </location>
</feature>
<evidence type="ECO:0000256" key="7">
    <source>
        <dbReference type="PROSITE-ProRule" id="PRU01193"/>
    </source>
</evidence>
<evidence type="ECO:0000256" key="1">
    <source>
        <dbReference type="ARBA" id="ARBA00004141"/>
    </source>
</evidence>
<evidence type="ECO:0000256" key="4">
    <source>
        <dbReference type="ARBA" id="ARBA00022989"/>
    </source>
</evidence>
<keyword evidence="5 7" id="KW-0472">Membrane</keyword>
<evidence type="ECO:0000313" key="13">
    <source>
        <dbReference type="Proteomes" id="UP000649617"/>
    </source>
</evidence>
<dbReference type="Proteomes" id="UP000649617">
    <property type="component" value="Unassembled WGS sequence"/>
</dbReference>
<feature type="domain" description="CBS" evidence="10">
    <location>
        <begin position="266"/>
        <end position="332"/>
    </location>
</feature>
<gene>
    <name evidence="12" type="primary">CNNM2</name>
    <name evidence="12" type="ORF">SPIL2461_LOCUS22356</name>
</gene>
<dbReference type="OrthoDB" id="5353557at2759"/>
<dbReference type="FunFam" id="3.10.580.10:FF:000006">
    <property type="entry name" value="DUF21 and CBS domain protein"/>
    <property type="match status" value="1"/>
</dbReference>
<keyword evidence="6" id="KW-0129">CBS domain</keyword>
<evidence type="ECO:0000259" key="11">
    <source>
        <dbReference type="PROSITE" id="PS51846"/>
    </source>
</evidence>
<dbReference type="EMBL" id="CAJNIZ010047192">
    <property type="protein sequence ID" value="CAE7763967.1"/>
    <property type="molecule type" value="Genomic_DNA"/>
</dbReference>
<evidence type="ECO:0000259" key="10">
    <source>
        <dbReference type="PROSITE" id="PS51371"/>
    </source>
</evidence>
<dbReference type="InterPro" id="IPR045095">
    <property type="entry name" value="ACDP"/>
</dbReference>
<dbReference type="Pfam" id="PF01595">
    <property type="entry name" value="CNNM"/>
    <property type="match status" value="1"/>
</dbReference>
<evidence type="ECO:0000256" key="8">
    <source>
        <dbReference type="SAM" id="MobiDB-lite"/>
    </source>
</evidence>
<dbReference type="InterPro" id="IPR000644">
    <property type="entry name" value="CBS_dom"/>
</dbReference>
<feature type="compositionally biased region" description="Polar residues" evidence="8">
    <location>
        <begin position="553"/>
        <end position="564"/>
    </location>
</feature>
<feature type="transmembrane region" description="Helical" evidence="9">
    <location>
        <begin position="86"/>
        <end position="104"/>
    </location>
</feature>
<proteinExistence type="predicted"/>
<evidence type="ECO:0000256" key="9">
    <source>
        <dbReference type="SAM" id="Phobius"/>
    </source>
</evidence>
<dbReference type="SUPFAM" id="SSF54631">
    <property type="entry name" value="CBS-domain pair"/>
    <property type="match status" value="1"/>
</dbReference>
<dbReference type="Pfam" id="PF25562">
    <property type="entry name" value="CNBH_CNNM2_C"/>
    <property type="match status" value="1"/>
</dbReference>
<evidence type="ECO:0000256" key="5">
    <source>
        <dbReference type="ARBA" id="ARBA00023136"/>
    </source>
</evidence>
<dbReference type="GO" id="GO:0016020">
    <property type="term" value="C:membrane"/>
    <property type="evidence" value="ECO:0007669"/>
    <property type="project" value="UniProtKB-SubCell"/>
</dbReference>
<keyword evidence="2 7" id="KW-0812">Transmembrane</keyword>
<dbReference type="PANTHER" id="PTHR12064:SF94">
    <property type="entry name" value="UNEXTENDED PROTEIN"/>
    <property type="match status" value="1"/>
</dbReference>
<feature type="region of interest" description="Disordered" evidence="8">
    <location>
        <begin position="524"/>
        <end position="564"/>
    </location>
</feature>
<dbReference type="Pfam" id="PF00571">
    <property type="entry name" value="CBS"/>
    <property type="match status" value="1"/>
</dbReference>
<dbReference type="CDD" id="cd04590">
    <property type="entry name" value="CBS_pair_CorC_HlyC_assoc"/>
    <property type="match status" value="1"/>
</dbReference>
<dbReference type="InterPro" id="IPR002550">
    <property type="entry name" value="CNNM"/>
</dbReference>
<evidence type="ECO:0000256" key="6">
    <source>
        <dbReference type="PROSITE-ProRule" id="PRU00703"/>
    </source>
</evidence>
<dbReference type="PROSITE" id="PS51846">
    <property type="entry name" value="CNNM"/>
    <property type="match status" value="1"/>
</dbReference>
<dbReference type="AlphaFoldDB" id="A0A812Y208"/>
<name>A0A812Y208_SYMPI</name>
<dbReference type="PANTHER" id="PTHR12064">
    <property type="entry name" value="METAL TRANSPORTER CNNM"/>
    <property type="match status" value="1"/>
</dbReference>
<dbReference type="Gene3D" id="3.10.580.10">
    <property type="entry name" value="CBS-domain"/>
    <property type="match status" value="1"/>
</dbReference>
<sequence length="564" mass="62323">MASVPLIVFLVALSGLFSGLTLGLMGLDVIGLQIVQKGENKEMARCAARIAPIRESGNQLLCTLLLGNVAVNSALSILTAEIASGLVGFLVSTALIVTFGEILPQAACSRYALQVGARTVPIVKFLMILFFIITKPMSIALDWLLGQEVGTIHSRTELMEMLKLQISLGAVDAEEGKIAQQVAEGALSFRDKQVGDIMTPLEDAYFLNSDTKLGYDAIREIFETGFSRIPIYGRDKHEYRGLLYSKDLMLADPEDEMKVGDFIQIFGRKVETVFEETKLVACLNAFKKGGTHMALVRKAVTTVDTDPRFEIVGVLTLEDIVEEIIQEEIVDETDVYVDVDRQLKIRGRDERKFDLGVFNPIWRSKADKLSLEEVSAISAHLTRTAFAEGSPCPLHFETVTWLVGEAEVMNLKRHAASGQGPTDVDMLYKSGQQTDRCTLILQGRLGAFVGHESFKTENGAFSVLARDALTSDFFTPDFDAFLSTSKVRILSIKRELYNRAKELEKDPAQLERAKRAQAHIMPRMPTARRLSVRNRASTDEDDGSPRVSHCSAGRQSPVQSRAQL</sequence>
<comment type="caution">
    <text evidence="12">The sequence shown here is derived from an EMBL/GenBank/DDBJ whole genome shotgun (WGS) entry which is preliminary data.</text>
</comment>
<keyword evidence="4 7" id="KW-1133">Transmembrane helix</keyword>
<protein>
    <submittedName>
        <fullName evidence="12">CNNM2 protein</fullName>
    </submittedName>
</protein>
<keyword evidence="3" id="KW-0677">Repeat</keyword>
<dbReference type="InterPro" id="IPR046342">
    <property type="entry name" value="CBS_dom_sf"/>
</dbReference>
<evidence type="ECO:0000256" key="3">
    <source>
        <dbReference type="ARBA" id="ARBA00022737"/>
    </source>
</evidence>
<comment type="subcellular location">
    <subcellularLocation>
        <location evidence="1">Membrane</location>
        <topology evidence="1">Multi-pass membrane protein</topology>
    </subcellularLocation>
</comment>
<feature type="domain" description="CBS" evidence="10">
    <location>
        <begin position="198"/>
        <end position="259"/>
    </location>
</feature>
<reference evidence="12" key="1">
    <citation type="submission" date="2021-02" db="EMBL/GenBank/DDBJ databases">
        <authorList>
            <person name="Dougan E. K."/>
            <person name="Rhodes N."/>
            <person name="Thang M."/>
            <person name="Chan C."/>
        </authorList>
    </citation>
    <scope>NUCLEOTIDE SEQUENCE</scope>
</reference>
<feature type="transmembrane region" description="Helical" evidence="9">
    <location>
        <begin position="6"/>
        <end position="35"/>
    </location>
</feature>
<dbReference type="InterPro" id="IPR044751">
    <property type="entry name" value="Ion_transp-like_CBS"/>
</dbReference>
<accession>A0A812Y208</accession>